<dbReference type="RefSeq" id="WP_246297130.1">
    <property type="nucleotide sequence ID" value="NZ_JACCAE010000001.1"/>
</dbReference>
<proteinExistence type="predicted"/>
<comment type="caution">
    <text evidence="2">The sequence shown here is derived from an EMBL/GenBank/DDBJ whole genome shotgun (WGS) entry which is preliminary data.</text>
</comment>
<evidence type="ECO:0000313" key="3">
    <source>
        <dbReference type="Proteomes" id="UP000554054"/>
    </source>
</evidence>
<feature type="region of interest" description="Disordered" evidence="1">
    <location>
        <begin position="80"/>
        <end position="106"/>
    </location>
</feature>
<dbReference type="AlphaFoldDB" id="A0A852VTY9"/>
<accession>A0A852VTY9</accession>
<reference evidence="2 3" key="1">
    <citation type="submission" date="2020-07" db="EMBL/GenBank/DDBJ databases">
        <title>Sequencing the genomes of 1000 actinobacteria strains.</title>
        <authorList>
            <person name="Klenk H.-P."/>
        </authorList>
    </citation>
    <scope>NUCLEOTIDE SEQUENCE [LARGE SCALE GENOMIC DNA]</scope>
    <source>
        <strain evidence="2 3">DSM 26154</strain>
    </source>
</reference>
<evidence type="ECO:0000313" key="2">
    <source>
        <dbReference type="EMBL" id="NYF98133.1"/>
    </source>
</evidence>
<sequence>MAAAREGDFDSLLQPLAPDAGVRADAAAITAGTPEGIDGRREIAEFFNGSAHAALPVHLGERPGAAWFHRGEAKVLRLHRHRRSGHGHHLPRRAVRPRAGRASPRR</sequence>
<protein>
    <recommendedName>
        <fullName evidence="4">SnoaL-like domain-containing protein</fullName>
    </recommendedName>
</protein>
<evidence type="ECO:0008006" key="4">
    <source>
        <dbReference type="Google" id="ProtNLM"/>
    </source>
</evidence>
<dbReference type="Proteomes" id="UP000554054">
    <property type="component" value="Unassembled WGS sequence"/>
</dbReference>
<dbReference type="EMBL" id="JACCAE010000001">
    <property type="protein sequence ID" value="NYF98133.1"/>
    <property type="molecule type" value="Genomic_DNA"/>
</dbReference>
<gene>
    <name evidence="2" type="ORF">BJY20_001525</name>
</gene>
<name>A0A852VTY9_9MICO</name>
<evidence type="ECO:0000256" key="1">
    <source>
        <dbReference type="SAM" id="MobiDB-lite"/>
    </source>
</evidence>
<organism evidence="2 3">
    <name type="scientific">Janibacter cremeus</name>
    <dbReference type="NCBI Taxonomy" id="1285192"/>
    <lineage>
        <taxon>Bacteria</taxon>
        <taxon>Bacillati</taxon>
        <taxon>Actinomycetota</taxon>
        <taxon>Actinomycetes</taxon>
        <taxon>Micrococcales</taxon>
        <taxon>Intrasporangiaceae</taxon>
        <taxon>Janibacter</taxon>
    </lineage>
</organism>
<keyword evidence="3" id="KW-1185">Reference proteome</keyword>